<evidence type="ECO:0000313" key="6">
    <source>
        <dbReference type="Proteomes" id="UP000009342"/>
    </source>
</evidence>
<name>A0ABM9QAN8_9ENTR</name>
<evidence type="ECO:0000259" key="4">
    <source>
        <dbReference type="SMART" id="SM00822"/>
    </source>
</evidence>
<dbReference type="SMART" id="SM00822">
    <property type="entry name" value="PKS_KR"/>
    <property type="match status" value="1"/>
</dbReference>
<dbReference type="InterPro" id="IPR036291">
    <property type="entry name" value="NAD(P)-bd_dom_sf"/>
</dbReference>
<dbReference type="InterPro" id="IPR020904">
    <property type="entry name" value="Sc_DH/Rdtase_CS"/>
</dbReference>
<feature type="domain" description="Ketoreductase" evidence="4">
    <location>
        <begin position="6"/>
        <end position="182"/>
    </location>
</feature>
<sequence>MQQTGNTILITGGGTGIGKALAHRLHDAGNTVIIAGRRVAELERAAEGREHLHIIQADLSAPQGVASFAEAVQTRFPALNVLINNAGIMRFETLTGPRDLRDAEETIATNLLAPLRLIDAFTAHLCGRPDSAIINVSSGLAFVPLPAAPTYCATKAALHSLTVSLRERLRGKVEVIEIIPPGVQTGLTPGQEQSDGYQPLDAFADEVMSLLSQQPTPPELLVEAVKWIRFAEAQGRYDEALALLNQHL</sequence>
<dbReference type="SUPFAM" id="SSF51735">
    <property type="entry name" value="NAD(P)-binding Rossmann-fold domains"/>
    <property type="match status" value="1"/>
</dbReference>
<proteinExistence type="inferred from homology"/>
<gene>
    <name evidence="5" type="ORF">BN134_3403</name>
</gene>
<dbReference type="Pfam" id="PF00106">
    <property type="entry name" value="adh_short"/>
    <property type="match status" value="1"/>
</dbReference>
<dbReference type="PROSITE" id="PS00061">
    <property type="entry name" value="ADH_SHORT"/>
    <property type="match status" value="1"/>
</dbReference>
<dbReference type="PRINTS" id="PR00081">
    <property type="entry name" value="GDHRDH"/>
</dbReference>
<dbReference type="InterPro" id="IPR057326">
    <property type="entry name" value="KR_dom"/>
</dbReference>
<evidence type="ECO:0000256" key="3">
    <source>
        <dbReference type="RuleBase" id="RU000363"/>
    </source>
</evidence>
<reference evidence="6" key="1">
    <citation type="journal article" date="2012" name="PLoS ONE">
        <title>Comparative analysis of genome sequences covering the seven cronobacter species.</title>
        <authorList>
            <person name="Joseph S."/>
            <person name="Desai P."/>
            <person name="Ji Y."/>
            <person name="Cummings C.A."/>
            <person name="Shih R."/>
            <person name="Degoricija L."/>
            <person name="Rico A."/>
            <person name="Brzoska P."/>
            <person name="Hamby S.E."/>
            <person name="Masood N."/>
            <person name="Hariri S."/>
            <person name="Sonbol H."/>
            <person name="Chuzhanova N."/>
            <person name="McClelland M."/>
            <person name="Furtado M.R."/>
            <person name="Forsythe S.J."/>
        </authorList>
    </citation>
    <scope>NUCLEOTIDE SEQUENCE [LARGE SCALE GENOMIC DNA]</scope>
    <source>
        <strain evidence="6">1210</strain>
    </source>
</reference>
<evidence type="ECO:0000256" key="1">
    <source>
        <dbReference type="ARBA" id="ARBA00006484"/>
    </source>
</evidence>
<keyword evidence="6" id="KW-1185">Reference proteome</keyword>
<evidence type="ECO:0000256" key="2">
    <source>
        <dbReference type="ARBA" id="ARBA00023002"/>
    </source>
</evidence>
<accession>A0ABM9QAN8</accession>
<dbReference type="InterPro" id="IPR002347">
    <property type="entry name" value="SDR_fam"/>
</dbReference>
<protein>
    <submittedName>
        <fullName evidence="5">SDR family dehydrogenase protein</fullName>
    </submittedName>
</protein>
<dbReference type="PRINTS" id="PR00080">
    <property type="entry name" value="SDRFAMILY"/>
</dbReference>
<comment type="similarity">
    <text evidence="1 3">Belongs to the short-chain dehydrogenases/reductases (SDR) family.</text>
</comment>
<dbReference type="Gene3D" id="3.40.50.720">
    <property type="entry name" value="NAD(P)-binding Rossmann-like Domain"/>
    <property type="match status" value="1"/>
</dbReference>
<dbReference type="PANTHER" id="PTHR44169">
    <property type="entry name" value="NADPH-DEPENDENT 1-ACYLDIHYDROXYACETONE PHOSPHATE REDUCTASE"/>
    <property type="match status" value="1"/>
</dbReference>
<dbReference type="Proteomes" id="UP000009342">
    <property type="component" value="Unassembled WGS sequence"/>
</dbReference>
<dbReference type="EMBL" id="CAKZ01000157">
    <property type="protein sequence ID" value="CCJ82636.1"/>
    <property type="molecule type" value="Genomic_DNA"/>
</dbReference>
<keyword evidence="2" id="KW-0560">Oxidoreductase</keyword>
<organism evidence="5 6">
    <name type="scientific">Cronobacter dublinensis 1210</name>
    <dbReference type="NCBI Taxonomy" id="1208656"/>
    <lineage>
        <taxon>Bacteria</taxon>
        <taxon>Pseudomonadati</taxon>
        <taxon>Pseudomonadota</taxon>
        <taxon>Gammaproteobacteria</taxon>
        <taxon>Enterobacterales</taxon>
        <taxon>Enterobacteriaceae</taxon>
        <taxon>Cronobacter</taxon>
    </lineage>
</organism>
<evidence type="ECO:0000313" key="5">
    <source>
        <dbReference type="EMBL" id="CCJ82636.1"/>
    </source>
</evidence>
<dbReference type="PANTHER" id="PTHR44169:SF6">
    <property type="entry name" value="NADPH-DEPENDENT 1-ACYLDIHYDROXYACETONE PHOSPHATE REDUCTASE"/>
    <property type="match status" value="1"/>
</dbReference>
<comment type="caution">
    <text evidence="5">The sequence shown here is derived from an EMBL/GenBank/DDBJ whole genome shotgun (WGS) entry which is preliminary data.</text>
</comment>